<dbReference type="SMART" id="SM00205">
    <property type="entry name" value="THN"/>
    <property type="match status" value="1"/>
</dbReference>
<keyword evidence="3" id="KW-1185">Reference proteome</keyword>
<protein>
    <recommendedName>
        <fullName evidence="4">Thaumatin-like protein</fullName>
    </recommendedName>
</protein>
<sequence>MKNAVRIAALALLISCFVIAVILCSAGTTVFNGANQCPYNIIVCYTDSAGVSASVSAAPGVSVSVQSLDSDVSLASAVIWGYPGSNVSLSDCISAKLQADLAEFTINGFNNTDFYDISNVNAYNFGITINPLGIYPCPTPSCSIPNITNFCQAPNTLTGPLGDGCYNTDGPNVTSPTPGTTAFAYACPDAVSYTTDATGKVFACSTGSNYEVVFSCS</sequence>
<dbReference type="InterPro" id="IPR037176">
    <property type="entry name" value="Osmotin/thaumatin-like_sf"/>
</dbReference>
<reference evidence="2" key="1">
    <citation type="submission" date="2024-02" db="EMBL/GenBank/DDBJ databases">
        <authorList>
            <consortium name="ELIXIR-Norway"/>
            <consortium name="Elixir Norway"/>
        </authorList>
    </citation>
    <scope>NUCLEOTIDE SEQUENCE</scope>
</reference>
<dbReference type="PANTHER" id="PTHR31013:SF2">
    <property type="entry name" value="THAUMATIN-LIKE PROTEIN"/>
    <property type="match status" value="1"/>
</dbReference>
<accession>A0ABP0XFH8</accession>
<dbReference type="Gene3D" id="2.60.110.10">
    <property type="entry name" value="Thaumatin"/>
    <property type="match status" value="1"/>
</dbReference>
<proteinExistence type="predicted"/>
<organism evidence="2 3">
    <name type="scientific">Sphagnum jensenii</name>
    <dbReference type="NCBI Taxonomy" id="128206"/>
    <lineage>
        <taxon>Eukaryota</taxon>
        <taxon>Viridiplantae</taxon>
        <taxon>Streptophyta</taxon>
        <taxon>Embryophyta</taxon>
        <taxon>Bryophyta</taxon>
        <taxon>Sphagnophytina</taxon>
        <taxon>Sphagnopsida</taxon>
        <taxon>Sphagnales</taxon>
        <taxon>Sphagnaceae</taxon>
        <taxon>Sphagnum</taxon>
    </lineage>
</organism>
<dbReference type="Proteomes" id="UP001497444">
    <property type="component" value="Chromosome 8"/>
</dbReference>
<feature type="signal peptide" evidence="1">
    <location>
        <begin position="1"/>
        <end position="20"/>
    </location>
</feature>
<dbReference type="InterPro" id="IPR001938">
    <property type="entry name" value="Thaumatin"/>
</dbReference>
<dbReference type="SUPFAM" id="SSF49870">
    <property type="entry name" value="Osmotin, thaumatin-like protein"/>
    <property type="match status" value="1"/>
</dbReference>
<dbReference type="PANTHER" id="PTHR31013">
    <property type="entry name" value="THAUMATIN FAMILY PROTEIN-RELATED"/>
    <property type="match status" value="1"/>
</dbReference>
<dbReference type="PROSITE" id="PS51367">
    <property type="entry name" value="THAUMATIN_2"/>
    <property type="match status" value="1"/>
</dbReference>
<evidence type="ECO:0000313" key="3">
    <source>
        <dbReference type="Proteomes" id="UP001497444"/>
    </source>
</evidence>
<dbReference type="Pfam" id="PF00314">
    <property type="entry name" value="Thaumatin"/>
    <property type="match status" value="1"/>
</dbReference>
<evidence type="ECO:0000313" key="2">
    <source>
        <dbReference type="EMBL" id="CAK9277865.1"/>
    </source>
</evidence>
<evidence type="ECO:0000256" key="1">
    <source>
        <dbReference type="SAM" id="SignalP"/>
    </source>
</evidence>
<gene>
    <name evidence="2" type="ORF">CSSPJE1EN1_LOCUS23343</name>
</gene>
<evidence type="ECO:0008006" key="4">
    <source>
        <dbReference type="Google" id="ProtNLM"/>
    </source>
</evidence>
<name>A0ABP0XFH8_9BRYO</name>
<dbReference type="EMBL" id="OZ020103">
    <property type="protein sequence ID" value="CAK9277865.1"/>
    <property type="molecule type" value="Genomic_DNA"/>
</dbReference>
<keyword evidence="1" id="KW-0732">Signal</keyword>
<feature type="chain" id="PRO_5046729047" description="Thaumatin-like protein" evidence="1">
    <location>
        <begin position="21"/>
        <end position="217"/>
    </location>
</feature>
<dbReference type="PIRSF" id="PIRSF002703">
    <property type="entry name" value="Thaumatin"/>
    <property type="match status" value="1"/>
</dbReference>